<sequence>MTRKEHGICKLCLKESKLCYSHILSEFLYKEMYEDQRFALKQSGHKQKKQQKGIREYLLCGECEKKLSKYESHASRILKNKCDWPSPEHSGYFTLKAFNYQFLKGFFLSILWRSSVSKNQLFDQVNLGGNEEDIRLRLLGEDFGGPRNYPVCMFTLEDNPLSFYDEKYTLGNFHFIQPPVRKRVEKNWAYIYVYMGFKVLQFSSFRVSLSEKFDNIYLQPDCWRIGLLTKENNPQTYIDFAENVKRIFS</sequence>
<dbReference type="AlphaFoldDB" id="A0A947GFQ7"/>
<protein>
    <submittedName>
        <fullName evidence="1">Uncharacterized protein</fullName>
    </submittedName>
</protein>
<evidence type="ECO:0000313" key="2">
    <source>
        <dbReference type="Proteomes" id="UP000717364"/>
    </source>
</evidence>
<comment type="caution">
    <text evidence="1">The sequence shown here is derived from an EMBL/GenBank/DDBJ whole genome shotgun (WGS) entry which is preliminary data.</text>
</comment>
<dbReference type="EMBL" id="JADOES010000001">
    <property type="protein sequence ID" value="MBT9313884.1"/>
    <property type="molecule type" value="Genomic_DNA"/>
</dbReference>
<accession>A0A947GFQ7</accession>
<evidence type="ECO:0000313" key="1">
    <source>
        <dbReference type="EMBL" id="MBT9313884.1"/>
    </source>
</evidence>
<dbReference type="Proteomes" id="UP000717364">
    <property type="component" value="Unassembled WGS sequence"/>
</dbReference>
<reference evidence="1" key="2">
    <citation type="journal article" date="2021" name="Mar. Drugs">
        <title>Genome Reduction and Secondary Metabolism of the Marine Sponge-Associated Cyanobacterium Leptothoe.</title>
        <authorList>
            <person name="Konstantinou D."/>
            <person name="Popin R.V."/>
            <person name="Fewer D.P."/>
            <person name="Sivonen K."/>
            <person name="Gkelis S."/>
        </authorList>
    </citation>
    <scope>NUCLEOTIDE SEQUENCE</scope>
    <source>
        <strain evidence="1">TAU-MAC 1115</strain>
    </source>
</reference>
<dbReference type="RefSeq" id="WP_215606949.1">
    <property type="nucleotide sequence ID" value="NZ_JADOES010000001.1"/>
</dbReference>
<gene>
    <name evidence="1" type="ORF">IXB50_00395</name>
</gene>
<name>A0A947GFQ7_9CYAN</name>
<proteinExistence type="predicted"/>
<organism evidence="1 2">
    <name type="scientific">Leptothoe spongobia TAU-MAC 1115</name>
    <dbReference type="NCBI Taxonomy" id="1967444"/>
    <lineage>
        <taxon>Bacteria</taxon>
        <taxon>Bacillati</taxon>
        <taxon>Cyanobacteriota</taxon>
        <taxon>Cyanophyceae</taxon>
        <taxon>Nodosilineales</taxon>
        <taxon>Cymatolegaceae</taxon>
        <taxon>Leptothoe</taxon>
        <taxon>Leptothoe spongobia</taxon>
    </lineage>
</organism>
<keyword evidence="2" id="KW-1185">Reference proteome</keyword>
<reference evidence="1" key="1">
    <citation type="submission" date="2020-11" db="EMBL/GenBank/DDBJ databases">
        <authorList>
            <person name="Konstantinou D."/>
            <person name="Gkelis S."/>
            <person name="Popin R."/>
            <person name="Fewer D."/>
            <person name="Sivonen K."/>
        </authorList>
    </citation>
    <scope>NUCLEOTIDE SEQUENCE</scope>
    <source>
        <strain evidence="1">TAU-MAC 1115</strain>
    </source>
</reference>